<proteinExistence type="predicted"/>
<sequence>MVGIRGVAVPNQDKNNESAIMQNIKLVIPNRLGKCNIACEGCGALHWRVESTLKDRNLDKISFTMCCQKDKVTLPGFDISAPQYPPVLKELLIGISESTCSPVNFLMIDEEIELLGVGSGNFQGLIRMYNNSVSFTSLGAKIDLSVAGQKGINVFRINGGLTHLISSIEPINSEEAGYSHIFVVGDGGTNEVNERIGKAQGKGGTSGRGGTMREDIVKTLMNELDKHNPYAKFYRSARQVLNENSARSFKLQGVPSNYRDPKRYNQPTVEEVAVVIEGPGDIVGERQIVLNRKDDKLILISDNHSAY</sequence>
<reference evidence="2" key="2">
    <citation type="journal article" date="2018" name="Mol. Plant Microbe Interact.">
        <title>Genome sequence resources for the wheat stripe rust pathogen (Puccinia striiformis f. sp. tritici) and the barley stripe rust pathogen (Puccinia striiformis f. sp. hordei).</title>
        <authorList>
            <person name="Xia C."/>
            <person name="Wang M."/>
            <person name="Yin C."/>
            <person name="Cornejo O.E."/>
            <person name="Hulbert S.H."/>
            <person name="Chen X."/>
        </authorList>
    </citation>
    <scope>NUCLEOTIDE SEQUENCE [LARGE SCALE GENOMIC DNA]</scope>
    <source>
        <strain evidence="2">93-210</strain>
    </source>
</reference>
<dbReference type="EMBL" id="CM045872">
    <property type="protein sequence ID" value="KAI7949874.1"/>
    <property type="molecule type" value="Genomic_DNA"/>
</dbReference>
<comment type="caution">
    <text evidence="1">The sequence shown here is derived from an EMBL/GenBank/DDBJ whole genome shotgun (WGS) entry which is preliminary data.</text>
</comment>
<evidence type="ECO:0000313" key="1">
    <source>
        <dbReference type="EMBL" id="KAI7949874.1"/>
    </source>
</evidence>
<gene>
    <name evidence="1" type="ORF">MJO28_008695</name>
</gene>
<reference evidence="2" key="1">
    <citation type="journal article" date="2018" name="BMC Genomics">
        <title>Genomic insights into host adaptation between the wheat stripe rust pathogen (Puccinia striiformis f. sp. tritici) and the barley stripe rust pathogen (Puccinia striiformis f. sp. hordei).</title>
        <authorList>
            <person name="Xia C."/>
            <person name="Wang M."/>
            <person name="Yin C."/>
            <person name="Cornejo O.E."/>
            <person name="Hulbert S.H."/>
            <person name="Chen X."/>
        </authorList>
    </citation>
    <scope>NUCLEOTIDE SEQUENCE [LARGE SCALE GENOMIC DNA]</scope>
    <source>
        <strain evidence="2">93-210</strain>
    </source>
</reference>
<protein>
    <submittedName>
        <fullName evidence="1">Uncharacterized protein</fullName>
    </submittedName>
</protein>
<organism evidence="1 2">
    <name type="scientific">Puccinia striiformis f. sp. tritici</name>
    <dbReference type="NCBI Taxonomy" id="168172"/>
    <lineage>
        <taxon>Eukaryota</taxon>
        <taxon>Fungi</taxon>
        <taxon>Dikarya</taxon>
        <taxon>Basidiomycota</taxon>
        <taxon>Pucciniomycotina</taxon>
        <taxon>Pucciniomycetes</taxon>
        <taxon>Pucciniales</taxon>
        <taxon>Pucciniaceae</taxon>
        <taxon>Puccinia</taxon>
    </lineage>
</organism>
<reference evidence="1 2" key="3">
    <citation type="journal article" date="2022" name="Microbiol. Spectr.">
        <title>Folding features and dynamics of 3D genome architecture in plant fungal pathogens.</title>
        <authorList>
            <person name="Xia C."/>
        </authorList>
    </citation>
    <scope>NUCLEOTIDE SEQUENCE [LARGE SCALE GENOMIC DNA]</scope>
    <source>
        <strain evidence="1 2">93-210</strain>
    </source>
</reference>
<name>A0ACC0EC38_9BASI</name>
<accession>A0ACC0EC38</accession>
<evidence type="ECO:0000313" key="2">
    <source>
        <dbReference type="Proteomes" id="UP001060170"/>
    </source>
</evidence>
<keyword evidence="2" id="KW-1185">Reference proteome</keyword>
<dbReference type="Proteomes" id="UP001060170">
    <property type="component" value="Chromosome 8"/>
</dbReference>